<keyword evidence="1" id="KW-0597">Phosphoprotein</keyword>
<proteinExistence type="predicted"/>
<dbReference type="InterPro" id="IPR011006">
    <property type="entry name" value="CheY-like_superfamily"/>
</dbReference>
<sequence length="190" mass="21223">MTDALRVLVAEDDFILATELQYQLARLNAEVVGPFSEAHDAVDHLENVDAAILDIRLRDDTSFPLADCLLTRETPFVFYTAYTLKLPERYHGVPVISKPTPTEALVELLRSHGARRKPPAINAVAALPLMILHARDLMPDSSSADRLVELTLKSVIAVGTTTWSSQADFEQYMISQMRDLHVQRGKRLLS</sequence>
<feature type="domain" description="Response regulatory" evidence="2">
    <location>
        <begin position="6"/>
        <end position="113"/>
    </location>
</feature>
<keyword evidence="4" id="KW-1185">Reference proteome</keyword>
<accession>A0A316FWL8</accession>
<dbReference type="AlphaFoldDB" id="A0A316FWL8"/>
<dbReference type="RefSeq" id="WP_109761147.1">
    <property type="nucleotide sequence ID" value="NZ_CP034588.1"/>
</dbReference>
<dbReference type="OrthoDB" id="582170at2"/>
<protein>
    <submittedName>
        <fullName evidence="3">Response regulator receiver protein</fullName>
    </submittedName>
</protein>
<dbReference type="Gene3D" id="3.40.50.2300">
    <property type="match status" value="1"/>
</dbReference>
<dbReference type="InterPro" id="IPR001789">
    <property type="entry name" value="Sig_transdc_resp-reg_receiver"/>
</dbReference>
<comment type="caution">
    <text evidence="3">The sequence shown here is derived from an EMBL/GenBank/DDBJ whole genome shotgun (WGS) entry which is preliminary data.</text>
</comment>
<reference evidence="3 4" key="1">
    <citation type="submission" date="2018-05" db="EMBL/GenBank/DDBJ databases">
        <title>Genomic Encyclopedia of Type Strains, Phase IV (KMG-IV): sequencing the most valuable type-strain genomes for metagenomic binning, comparative biology and taxonomic classification.</title>
        <authorList>
            <person name="Goeker M."/>
        </authorList>
    </citation>
    <scope>NUCLEOTIDE SEQUENCE [LARGE SCALE GENOMIC DNA]</scope>
    <source>
        <strain evidence="3 4">DSM 103371</strain>
    </source>
</reference>
<gene>
    <name evidence="3" type="ORF">C8D95_1159</name>
</gene>
<dbReference type="GO" id="GO:0000160">
    <property type="term" value="P:phosphorelay signal transduction system"/>
    <property type="evidence" value="ECO:0007669"/>
    <property type="project" value="InterPro"/>
</dbReference>
<dbReference type="Proteomes" id="UP000245390">
    <property type="component" value="Unassembled WGS sequence"/>
</dbReference>
<dbReference type="SUPFAM" id="SSF52172">
    <property type="entry name" value="CheY-like"/>
    <property type="match status" value="1"/>
</dbReference>
<feature type="modified residue" description="4-aspartylphosphate" evidence="1">
    <location>
        <position position="54"/>
    </location>
</feature>
<evidence type="ECO:0000313" key="4">
    <source>
        <dbReference type="Proteomes" id="UP000245390"/>
    </source>
</evidence>
<evidence type="ECO:0000259" key="2">
    <source>
        <dbReference type="PROSITE" id="PS50110"/>
    </source>
</evidence>
<name>A0A316FWL8_9RHOB</name>
<evidence type="ECO:0000313" key="3">
    <source>
        <dbReference type="EMBL" id="PWK52732.1"/>
    </source>
</evidence>
<dbReference type="KEGG" id="salo:EF888_10800"/>
<dbReference type="EMBL" id="QGGV01000015">
    <property type="protein sequence ID" value="PWK52732.1"/>
    <property type="molecule type" value="Genomic_DNA"/>
</dbReference>
<dbReference type="PROSITE" id="PS50110">
    <property type="entry name" value="RESPONSE_REGULATORY"/>
    <property type="match status" value="1"/>
</dbReference>
<dbReference type="SMART" id="SM00448">
    <property type="entry name" value="REC"/>
    <property type="match status" value="1"/>
</dbReference>
<organism evidence="3 4">
    <name type="scientific">Silicimonas algicola</name>
    <dbReference type="NCBI Taxonomy" id="1826607"/>
    <lineage>
        <taxon>Bacteria</taxon>
        <taxon>Pseudomonadati</taxon>
        <taxon>Pseudomonadota</taxon>
        <taxon>Alphaproteobacteria</taxon>
        <taxon>Rhodobacterales</taxon>
        <taxon>Paracoccaceae</taxon>
    </lineage>
</organism>
<evidence type="ECO:0000256" key="1">
    <source>
        <dbReference type="PROSITE-ProRule" id="PRU00169"/>
    </source>
</evidence>